<dbReference type="InterPro" id="IPR001310">
    <property type="entry name" value="Histidine_triad_HIT"/>
</dbReference>
<accession>A0A5B7GUQ4</accession>
<dbReference type="InterPro" id="IPR011146">
    <property type="entry name" value="HIT-like"/>
</dbReference>
<organism evidence="3 4">
    <name type="scientific">Portunus trituberculatus</name>
    <name type="common">Swimming crab</name>
    <name type="synonym">Neptunus trituberculatus</name>
    <dbReference type="NCBI Taxonomy" id="210409"/>
    <lineage>
        <taxon>Eukaryota</taxon>
        <taxon>Metazoa</taxon>
        <taxon>Ecdysozoa</taxon>
        <taxon>Arthropoda</taxon>
        <taxon>Crustacea</taxon>
        <taxon>Multicrustacea</taxon>
        <taxon>Malacostraca</taxon>
        <taxon>Eumalacostraca</taxon>
        <taxon>Eucarida</taxon>
        <taxon>Decapoda</taxon>
        <taxon>Pleocyemata</taxon>
        <taxon>Brachyura</taxon>
        <taxon>Eubrachyura</taxon>
        <taxon>Portunoidea</taxon>
        <taxon>Portunidae</taxon>
        <taxon>Portuninae</taxon>
        <taxon>Portunus</taxon>
    </lineage>
</organism>
<evidence type="ECO:0000259" key="2">
    <source>
        <dbReference type="PROSITE" id="PS51084"/>
    </source>
</evidence>
<comment type="caution">
    <text evidence="3">The sequence shown here is derived from an EMBL/GenBank/DDBJ whole genome shotgun (WGS) entry which is preliminary data.</text>
</comment>
<dbReference type="EMBL" id="VSRR010018355">
    <property type="protein sequence ID" value="MPC61269.1"/>
    <property type="molecule type" value="Genomic_DNA"/>
</dbReference>
<dbReference type="PROSITE" id="PS51084">
    <property type="entry name" value="HIT_2"/>
    <property type="match status" value="1"/>
</dbReference>
<sequence>MPQFGCLSHLTHTQDTMMARCRTVNKAKNSPTIFDRILDGSIKADIVYEDPECLAFRDVDPQAPKHLLIIPRRRIAMLEDAQNTDQMYHITSMRMRAGNHQLSWRTNLRSFLPKLTET</sequence>
<keyword evidence="4" id="KW-1185">Reference proteome</keyword>
<feature type="domain" description="HIT" evidence="2">
    <location>
        <begin position="33"/>
        <end position="118"/>
    </location>
</feature>
<dbReference type="Pfam" id="PF01230">
    <property type="entry name" value="HIT"/>
    <property type="match status" value="1"/>
</dbReference>
<dbReference type="PANTHER" id="PTHR23089">
    <property type="entry name" value="HISTIDINE TRIAD HIT PROTEIN"/>
    <property type="match status" value="1"/>
</dbReference>
<evidence type="ECO:0000256" key="1">
    <source>
        <dbReference type="PROSITE-ProRule" id="PRU00464"/>
    </source>
</evidence>
<gene>
    <name evidence="3" type="primary">Hint2</name>
    <name evidence="3" type="ORF">E2C01_055338</name>
</gene>
<dbReference type="Gene3D" id="3.30.428.10">
    <property type="entry name" value="HIT-like"/>
    <property type="match status" value="1"/>
</dbReference>
<dbReference type="Proteomes" id="UP000324222">
    <property type="component" value="Unassembled WGS sequence"/>
</dbReference>
<comment type="caution">
    <text evidence="1">Lacks conserved residue(s) required for the propagation of feature annotation.</text>
</comment>
<dbReference type="SUPFAM" id="SSF54197">
    <property type="entry name" value="HIT-like"/>
    <property type="match status" value="1"/>
</dbReference>
<dbReference type="PRINTS" id="PR00332">
    <property type="entry name" value="HISTRIAD"/>
</dbReference>
<evidence type="ECO:0000313" key="3">
    <source>
        <dbReference type="EMBL" id="MPC61269.1"/>
    </source>
</evidence>
<proteinExistence type="predicted"/>
<protein>
    <submittedName>
        <fullName evidence="3">Histidine triad nucleotide-binding protein 2, mitochondrial</fullName>
    </submittedName>
</protein>
<name>A0A5B7GUQ4_PORTR</name>
<dbReference type="GO" id="GO:0003824">
    <property type="term" value="F:catalytic activity"/>
    <property type="evidence" value="ECO:0007669"/>
    <property type="project" value="InterPro"/>
</dbReference>
<reference evidence="3 4" key="1">
    <citation type="submission" date="2019-05" db="EMBL/GenBank/DDBJ databases">
        <title>Another draft genome of Portunus trituberculatus and its Hox gene families provides insights of decapod evolution.</title>
        <authorList>
            <person name="Jeong J.-H."/>
            <person name="Song I."/>
            <person name="Kim S."/>
            <person name="Choi T."/>
            <person name="Kim D."/>
            <person name="Ryu S."/>
            <person name="Kim W."/>
        </authorList>
    </citation>
    <scope>NUCLEOTIDE SEQUENCE [LARGE SCALE GENOMIC DNA]</scope>
    <source>
        <tissue evidence="3">Muscle</tissue>
    </source>
</reference>
<dbReference type="InterPro" id="IPR036265">
    <property type="entry name" value="HIT-like_sf"/>
</dbReference>
<dbReference type="AlphaFoldDB" id="A0A5B7GUQ4"/>
<evidence type="ECO:0000313" key="4">
    <source>
        <dbReference type="Proteomes" id="UP000324222"/>
    </source>
</evidence>